<gene>
    <name evidence="1" type="ORF">IFM89_034720</name>
</gene>
<evidence type="ECO:0000313" key="1">
    <source>
        <dbReference type="EMBL" id="KAF9594737.1"/>
    </source>
</evidence>
<dbReference type="PANTHER" id="PTHR36619">
    <property type="entry name" value="OS04G0208900 PROTEIN"/>
    <property type="match status" value="1"/>
</dbReference>
<accession>A0A835HAK0</accession>
<proteinExistence type="predicted"/>
<evidence type="ECO:0000313" key="2">
    <source>
        <dbReference type="Proteomes" id="UP000631114"/>
    </source>
</evidence>
<protein>
    <submittedName>
        <fullName evidence="1">Uncharacterized protein</fullName>
    </submittedName>
</protein>
<keyword evidence="2" id="KW-1185">Reference proteome</keyword>
<name>A0A835HAK0_9MAGN</name>
<dbReference type="PANTHER" id="PTHR36619:SF2">
    <property type="entry name" value="OS04G0208900 PROTEIN"/>
    <property type="match status" value="1"/>
</dbReference>
<dbReference type="Proteomes" id="UP000631114">
    <property type="component" value="Unassembled WGS sequence"/>
</dbReference>
<dbReference type="OrthoDB" id="1052227at2759"/>
<dbReference type="EMBL" id="JADFTS010000008">
    <property type="protein sequence ID" value="KAF9594737.1"/>
    <property type="molecule type" value="Genomic_DNA"/>
</dbReference>
<organism evidence="1 2">
    <name type="scientific">Coptis chinensis</name>
    <dbReference type="NCBI Taxonomy" id="261450"/>
    <lineage>
        <taxon>Eukaryota</taxon>
        <taxon>Viridiplantae</taxon>
        <taxon>Streptophyta</taxon>
        <taxon>Embryophyta</taxon>
        <taxon>Tracheophyta</taxon>
        <taxon>Spermatophyta</taxon>
        <taxon>Magnoliopsida</taxon>
        <taxon>Ranunculales</taxon>
        <taxon>Ranunculaceae</taxon>
        <taxon>Coptidoideae</taxon>
        <taxon>Coptis</taxon>
    </lineage>
</organism>
<dbReference type="AlphaFoldDB" id="A0A835HAK0"/>
<comment type="caution">
    <text evidence="1">The sequence shown here is derived from an EMBL/GenBank/DDBJ whole genome shotgun (WGS) entry which is preliminary data.</text>
</comment>
<reference evidence="1 2" key="1">
    <citation type="submission" date="2020-10" db="EMBL/GenBank/DDBJ databases">
        <title>The Coptis chinensis genome and diversification of protoberbering-type alkaloids.</title>
        <authorList>
            <person name="Wang B."/>
            <person name="Shu S."/>
            <person name="Song C."/>
            <person name="Liu Y."/>
        </authorList>
    </citation>
    <scope>NUCLEOTIDE SEQUENCE [LARGE SCALE GENOMIC DNA]</scope>
    <source>
        <strain evidence="1">HL-2020</strain>
        <tissue evidence="1">Leaf</tissue>
    </source>
</reference>
<sequence length="90" mass="9894">MSASRNLLTRVASRTLSTRVVECMFSSASKSQDCMTLKHGSNHNQRVFGGKEASSCLPKGFRRSSAPSRYENAHTLSYLPCAPTNDSRKP</sequence>